<keyword evidence="1" id="KW-0812">Transmembrane</keyword>
<feature type="transmembrane region" description="Helical" evidence="1">
    <location>
        <begin position="125"/>
        <end position="144"/>
    </location>
</feature>
<name>D5EMS3_CORAD</name>
<dbReference type="RefSeq" id="WP_013044035.1">
    <property type="nucleotide sequence ID" value="NC_014008.1"/>
</dbReference>
<dbReference type="KEGG" id="caa:Caka_2296"/>
<dbReference type="EMBL" id="CP001998">
    <property type="protein sequence ID" value="ADE55313.1"/>
    <property type="molecule type" value="Genomic_DNA"/>
</dbReference>
<evidence type="ECO:0000313" key="2">
    <source>
        <dbReference type="EMBL" id="ADE55313.1"/>
    </source>
</evidence>
<organism evidence="2 3">
    <name type="scientific">Coraliomargarita akajimensis (strain DSM 45221 / IAM 15411 / JCM 23193 / KCTC 12865 / 04OKA010-24)</name>
    <dbReference type="NCBI Taxonomy" id="583355"/>
    <lineage>
        <taxon>Bacteria</taxon>
        <taxon>Pseudomonadati</taxon>
        <taxon>Verrucomicrobiota</taxon>
        <taxon>Opitutia</taxon>
        <taxon>Puniceicoccales</taxon>
        <taxon>Coraliomargaritaceae</taxon>
        <taxon>Coraliomargarita</taxon>
    </lineage>
</organism>
<sequence length="428" mass="48261">MQTGSLNYKHLALCTLTVLTIFGLFSNPSWWRLVIGPLHSDHAPGYPFADMNGRLGAAEGVGHGIDVNNEFNPYSNFGGLNNKPLYTLHVMAMLGLDRSDTKWMGIFFGALFTAWNLWLVRPQRWIELLICLLIVLSPPCLLLIERANDDIIIYAFICVVPLCIHARSALLRALSWVIISLLTPMKYYPAAAYALFLQRPRTRQQALTTLAVSAGFLALLLFIIWPELQVIRSRIPTPPENCAVGASLLFQSFELTADHAKTYGKVMFLLGVMGAITLIFKSTPRTWTSNPRNESYFLLGSSLMTFCYVLNTNWDYRLALLIPTLPHALELLRNTSSKEYLLAAFYLLTALLTLWPEYLYFANAIDFEQRRWVLEKGGYETYMLIKHSASWLLIFSSMALSARILQHGTRLVVLNTPMPKAVNADSLG</sequence>
<feature type="transmembrane region" description="Helical" evidence="1">
    <location>
        <begin position="176"/>
        <end position="195"/>
    </location>
</feature>
<reference evidence="2 3" key="1">
    <citation type="journal article" date="2010" name="Stand. Genomic Sci.">
        <title>Complete genome sequence of Coraliomargarita akajimensis type strain (04OKA010-24).</title>
        <authorList>
            <person name="Mavromatis K."/>
            <person name="Abt B."/>
            <person name="Brambilla E."/>
            <person name="Lapidus A."/>
            <person name="Copeland A."/>
            <person name="Deshpande S."/>
            <person name="Nolan M."/>
            <person name="Lucas S."/>
            <person name="Tice H."/>
            <person name="Cheng J.F."/>
            <person name="Han C."/>
            <person name="Detter J.C."/>
            <person name="Woyke T."/>
            <person name="Goodwin L."/>
            <person name="Pitluck S."/>
            <person name="Held B."/>
            <person name="Brettin T."/>
            <person name="Tapia R."/>
            <person name="Ivanova N."/>
            <person name="Mikhailova N."/>
            <person name="Pati A."/>
            <person name="Liolios K."/>
            <person name="Chen A."/>
            <person name="Palaniappan K."/>
            <person name="Land M."/>
            <person name="Hauser L."/>
            <person name="Chang Y.J."/>
            <person name="Jeffries C.D."/>
            <person name="Rohde M."/>
            <person name="Goker M."/>
            <person name="Bristow J."/>
            <person name="Eisen J.A."/>
            <person name="Markowitz V."/>
            <person name="Hugenholtz P."/>
            <person name="Klenk H.P."/>
            <person name="Kyrpides N.C."/>
        </authorList>
    </citation>
    <scope>NUCLEOTIDE SEQUENCE [LARGE SCALE GENOMIC DNA]</scope>
    <source>
        <strain evidence="3">DSM 45221 / IAM 15411 / JCM 23193 / KCTC 12865</strain>
    </source>
</reference>
<dbReference type="Proteomes" id="UP000000925">
    <property type="component" value="Chromosome"/>
</dbReference>
<feature type="transmembrane region" description="Helical" evidence="1">
    <location>
        <begin position="340"/>
        <end position="361"/>
    </location>
</feature>
<evidence type="ECO:0000313" key="3">
    <source>
        <dbReference type="Proteomes" id="UP000000925"/>
    </source>
</evidence>
<evidence type="ECO:0008006" key="4">
    <source>
        <dbReference type="Google" id="ProtNLM"/>
    </source>
</evidence>
<keyword evidence="1" id="KW-1133">Transmembrane helix</keyword>
<dbReference type="OrthoDB" id="582434at2"/>
<keyword evidence="3" id="KW-1185">Reference proteome</keyword>
<proteinExistence type="predicted"/>
<feature type="transmembrane region" description="Helical" evidence="1">
    <location>
        <begin position="263"/>
        <end position="283"/>
    </location>
</feature>
<protein>
    <recommendedName>
        <fullName evidence="4">DUF2029 domain-containing protein</fullName>
    </recommendedName>
</protein>
<dbReference type="HOGENOM" id="CLU_640488_0_0_0"/>
<feature type="transmembrane region" description="Helical" evidence="1">
    <location>
        <begin position="151"/>
        <end position="170"/>
    </location>
</feature>
<feature type="transmembrane region" description="Helical" evidence="1">
    <location>
        <begin position="207"/>
        <end position="225"/>
    </location>
</feature>
<feature type="transmembrane region" description="Helical" evidence="1">
    <location>
        <begin position="103"/>
        <end position="119"/>
    </location>
</feature>
<evidence type="ECO:0000256" key="1">
    <source>
        <dbReference type="SAM" id="Phobius"/>
    </source>
</evidence>
<accession>D5EMS3</accession>
<gene>
    <name evidence="2" type="ordered locus">Caka_2296</name>
</gene>
<keyword evidence="1" id="KW-0472">Membrane</keyword>
<feature type="transmembrane region" description="Helical" evidence="1">
    <location>
        <begin position="6"/>
        <end position="25"/>
    </location>
</feature>
<dbReference type="AlphaFoldDB" id="D5EMS3"/>
<dbReference type="STRING" id="583355.Caka_2296"/>